<keyword evidence="9 12" id="KW-0472">Membrane</keyword>
<evidence type="ECO:0000256" key="6">
    <source>
        <dbReference type="ARBA" id="ARBA00022960"/>
    </source>
</evidence>
<keyword evidence="17" id="KW-1185">Reference proteome</keyword>
<feature type="transmembrane region" description="Helical" evidence="12">
    <location>
        <begin position="136"/>
        <end position="153"/>
    </location>
</feature>
<keyword evidence="7 12" id="KW-0573">Peptidoglycan synthesis</keyword>
<dbReference type="Pfam" id="PF00953">
    <property type="entry name" value="Glycos_transf_4"/>
    <property type="match status" value="1"/>
</dbReference>
<evidence type="ECO:0000256" key="8">
    <source>
        <dbReference type="ARBA" id="ARBA00022989"/>
    </source>
</evidence>
<feature type="transmembrane region" description="Helical" evidence="12">
    <location>
        <begin position="76"/>
        <end position="93"/>
    </location>
</feature>
<keyword evidence="6 12" id="KW-0133">Cell shape</keyword>
<comment type="function">
    <text evidence="12">Catalyzes the initial step of the lipid cycle reactions in the biosynthesis of the cell wall peptidoglycan: transfers peptidoglycan precursor phospho-MurNAc-pentapeptide from UDP-MurNAc-pentapeptide onto the lipid carrier undecaprenyl phosphate, yielding undecaprenyl-pyrophosphoryl-MurNAc-pentapeptide, known as lipid I.</text>
</comment>
<evidence type="ECO:0000256" key="12">
    <source>
        <dbReference type="HAMAP-Rule" id="MF_00038"/>
    </source>
</evidence>
<dbReference type="EMBL" id="CP134537">
    <property type="protein sequence ID" value="WNH09271.1"/>
    <property type="molecule type" value="Genomic_DNA"/>
</dbReference>
<dbReference type="InterPro" id="IPR018480">
    <property type="entry name" value="PNAcMuramoyl-5peptid_Trfase_CS"/>
</dbReference>
<organism evidence="14 16">
    <name type="scientific">Thalassobellus suaedae</name>
    <dbReference type="NCBI Taxonomy" id="3074124"/>
    <lineage>
        <taxon>Bacteria</taxon>
        <taxon>Pseudomonadati</taxon>
        <taxon>Bacteroidota</taxon>
        <taxon>Flavobacteriia</taxon>
        <taxon>Flavobacteriales</taxon>
        <taxon>Flavobacteriaceae</taxon>
        <taxon>Thalassobellus</taxon>
    </lineage>
</organism>
<evidence type="ECO:0000313" key="16">
    <source>
        <dbReference type="Proteomes" id="UP001302806"/>
    </source>
</evidence>
<keyword evidence="12" id="KW-0479">Metal-binding</keyword>
<evidence type="ECO:0000256" key="4">
    <source>
        <dbReference type="ARBA" id="ARBA00022679"/>
    </source>
</evidence>
<dbReference type="HAMAP" id="MF_00038">
    <property type="entry name" value="MraY"/>
    <property type="match status" value="1"/>
</dbReference>
<dbReference type="GO" id="GO:0016740">
    <property type="term" value="F:transferase activity"/>
    <property type="evidence" value="ECO:0007669"/>
    <property type="project" value="UniProtKB-KW"/>
</dbReference>
<keyword evidence="11 12" id="KW-0961">Cell wall biogenesis/degradation</keyword>
<dbReference type="Proteomes" id="UP001302806">
    <property type="component" value="Chromosome"/>
</dbReference>
<comment type="catalytic activity">
    <reaction evidence="12">
        <text>UDP-N-acetyl-alpha-D-muramoyl-L-alanyl-gamma-D-glutamyl-meso-2,6-diaminopimeloyl-D-alanyl-D-alanine + di-trans,octa-cis-undecaprenyl phosphate = di-trans,octa-cis-undecaprenyl diphospho-N-acetyl-alpha-D-muramoyl-L-alanyl-D-glutamyl-meso-2,6-diaminopimeloyl-D-alanyl-D-alanine + UMP</text>
        <dbReference type="Rhea" id="RHEA:28386"/>
        <dbReference type="ChEBI" id="CHEBI:57865"/>
        <dbReference type="ChEBI" id="CHEBI:60392"/>
        <dbReference type="ChEBI" id="CHEBI:61386"/>
        <dbReference type="ChEBI" id="CHEBI:61387"/>
        <dbReference type="EC" id="2.7.8.13"/>
    </reaction>
</comment>
<feature type="transmembrane region" description="Helical" evidence="12">
    <location>
        <begin position="391"/>
        <end position="412"/>
    </location>
</feature>
<keyword evidence="4 12" id="KW-0808">Transferase</keyword>
<feature type="transmembrane region" description="Helical" evidence="12">
    <location>
        <begin position="246"/>
        <end position="266"/>
    </location>
</feature>
<keyword evidence="10 12" id="KW-0131">Cell cycle</keyword>
<evidence type="ECO:0000313" key="17">
    <source>
        <dbReference type="Proteomes" id="UP001303407"/>
    </source>
</evidence>
<dbReference type="InterPro" id="IPR003524">
    <property type="entry name" value="PNAcMuramoyl-5peptid_Trfase"/>
</dbReference>
<dbReference type="PANTHER" id="PTHR22926:SF5">
    <property type="entry name" value="PHOSPHO-N-ACETYLMURAMOYL-PENTAPEPTIDE-TRANSFERASE HOMOLOG"/>
    <property type="match status" value="1"/>
</dbReference>
<evidence type="ECO:0000313" key="15">
    <source>
        <dbReference type="EMBL" id="WNH11294.1"/>
    </source>
</evidence>
<comment type="cofactor">
    <cofactor evidence="12">
        <name>Mg(2+)</name>
        <dbReference type="ChEBI" id="CHEBI:18420"/>
    </cofactor>
</comment>
<comment type="subcellular location">
    <subcellularLocation>
        <location evidence="12">Cell membrane</location>
        <topology evidence="12">Multi-pass membrane protein</topology>
    </subcellularLocation>
    <subcellularLocation>
        <location evidence="1">Membrane</location>
        <topology evidence="1">Multi-pass membrane protein</topology>
    </subcellularLocation>
</comment>
<dbReference type="NCBIfam" id="TIGR00445">
    <property type="entry name" value="mraY"/>
    <property type="match status" value="1"/>
</dbReference>
<feature type="transmembrane region" description="Helical" evidence="12">
    <location>
        <begin position="310"/>
        <end position="331"/>
    </location>
</feature>
<dbReference type="EMBL" id="CP134536">
    <property type="protein sequence ID" value="WNH11294.1"/>
    <property type="molecule type" value="Genomic_DNA"/>
</dbReference>
<dbReference type="Pfam" id="PF10555">
    <property type="entry name" value="MraY_sig1"/>
    <property type="match status" value="1"/>
</dbReference>
<evidence type="ECO:0000256" key="7">
    <source>
        <dbReference type="ARBA" id="ARBA00022984"/>
    </source>
</evidence>
<accession>A0ABY9XTZ0</accession>
<sequence>MLYYLFDYLEKQFQFPGASLFGFITFRAAFAMILSLLISTIYGKRIIRFLQKKQMGETIRDLGLEGQKEKAGTPTMGGLIIILATLIPVMLFARLENVYIILLIVTTLWMGTIGFVDDYLKKFKNDKEGLKGRFKVLGQVGLGIIVGATLFFHPDVTMKEKLPLNEQQILLAENPNISPSKLFQDEIKSTKTTIPFVKNNEFDYADLITWINPEWAKYAWVVFILASIFIITAVSNGANLTDGIDGLAAGTSAIIVLTLGIFAFVSGRTDFSDYLNIMYVPSIGEITIYIAAFVGALIGFLWYNTYPAQVFMGDTGSLTIGGIIAVIAIAVRKEWLIPVLCGVFLAENLSVVMQVSWFKYTKKKFGEGRRIFKMSPLHHHYQKLGYHESKIVTRFWIVGILLAILSIVTLKIR</sequence>
<evidence type="ECO:0000256" key="9">
    <source>
        <dbReference type="ARBA" id="ARBA00023136"/>
    </source>
</evidence>
<dbReference type="PROSITE" id="PS01347">
    <property type="entry name" value="MRAY_1"/>
    <property type="match status" value="1"/>
</dbReference>
<comment type="similarity">
    <text evidence="2 12">Belongs to the glycosyltransferase 4 family. MraY subfamily.</text>
</comment>
<dbReference type="RefSeq" id="WP_415861269.1">
    <property type="nucleotide sequence ID" value="NZ_CP134536.1"/>
</dbReference>
<feature type="transmembrane region" description="Helical" evidence="12">
    <location>
        <begin position="20"/>
        <end position="43"/>
    </location>
</feature>
<evidence type="ECO:0000256" key="10">
    <source>
        <dbReference type="ARBA" id="ARBA00023306"/>
    </source>
</evidence>
<evidence type="ECO:0000256" key="3">
    <source>
        <dbReference type="ARBA" id="ARBA00022618"/>
    </source>
</evidence>
<evidence type="ECO:0000256" key="5">
    <source>
        <dbReference type="ARBA" id="ARBA00022692"/>
    </source>
</evidence>
<feature type="transmembrane region" description="Helical" evidence="12">
    <location>
        <begin position="99"/>
        <end position="116"/>
    </location>
</feature>
<proteinExistence type="inferred from homology"/>
<evidence type="ECO:0000256" key="11">
    <source>
        <dbReference type="ARBA" id="ARBA00023316"/>
    </source>
</evidence>
<evidence type="ECO:0000313" key="14">
    <source>
        <dbReference type="EMBL" id="WNH09271.1"/>
    </source>
</evidence>
<evidence type="ECO:0000256" key="1">
    <source>
        <dbReference type="ARBA" id="ARBA00004141"/>
    </source>
</evidence>
<keyword evidence="12" id="KW-0460">Magnesium</keyword>
<dbReference type="EC" id="2.7.8.13" evidence="12 13"/>
<dbReference type="CDD" id="cd06852">
    <property type="entry name" value="GT_MraY"/>
    <property type="match status" value="1"/>
</dbReference>
<dbReference type="Proteomes" id="UP001303407">
    <property type="component" value="Chromosome"/>
</dbReference>
<name>A0ABY9XTZ0_9FLAO</name>
<keyword evidence="8 12" id="KW-1133">Transmembrane helix</keyword>
<dbReference type="PROSITE" id="PS01348">
    <property type="entry name" value="MRAY_2"/>
    <property type="match status" value="1"/>
</dbReference>
<comment type="pathway">
    <text evidence="12">Cell wall biogenesis; peptidoglycan biosynthesis.</text>
</comment>
<reference evidence="16 17" key="1">
    <citation type="submission" date="2023-09" db="EMBL/GenBank/DDBJ databases">
        <title>Thalassobella suaedae gen. nov., sp. nov., a marine bacterium of the family Flavobacteriaceae isolated from a halophyte Suaeda japonica.</title>
        <authorList>
            <person name="Lee S.Y."/>
            <person name="Hwang C.Y."/>
        </authorList>
    </citation>
    <scope>NUCLEOTIDE SEQUENCE [LARGE SCALE GENOMIC DNA]</scope>
    <source>
        <strain evidence="15 17">HL-DH10</strain>
        <strain evidence="14 16">HL-DH14</strain>
    </source>
</reference>
<feature type="transmembrane region" description="Helical" evidence="12">
    <location>
        <begin position="286"/>
        <end position="303"/>
    </location>
</feature>
<dbReference type="PANTHER" id="PTHR22926">
    <property type="entry name" value="PHOSPHO-N-ACETYLMURAMOYL-PENTAPEPTIDE-TRANSFERASE"/>
    <property type="match status" value="1"/>
</dbReference>
<protein>
    <recommendedName>
        <fullName evidence="12 13">Phospho-N-acetylmuramoyl-pentapeptide-transferase</fullName>
        <ecNumber evidence="12 13">2.7.8.13</ecNumber>
    </recommendedName>
    <alternativeName>
        <fullName evidence="12">UDP-MurNAc-pentapeptide phosphotransferase</fullName>
    </alternativeName>
</protein>
<dbReference type="InterPro" id="IPR000715">
    <property type="entry name" value="Glycosyl_transferase_4"/>
</dbReference>
<gene>
    <name evidence="12 14" type="primary">mraY</name>
    <name evidence="15" type="ORF">RHP49_10260</name>
    <name evidence="14" type="ORF">RHP51_00485</name>
</gene>
<feature type="transmembrane region" description="Helical" evidence="12">
    <location>
        <begin position="337"/>
        <end position="360"/>
    </location>
</feature>
<evidence type="ECO:0000256" key="13">
    <source>
        <dbReference type="NCBIfam" id="TIGR00445"/>
    </source>
</evidence>
<feature type="transmembrane region" description="Helical" evidence="12">
    <location>
        <begin position="215"/>
        <end position="234"/>
    </location>
</feature>
<evidence type="ECO:0000256" key="2">
    <source>
        <dbReference type="ARBA" id="ARBA00005583"/>
    </source>
</evidence>
<keyword evidence="12" id="KW-1003">Cell membrane</keyword>
<keyword evidence="3 12" id="KW-0132">Cell division</keyword>
<keyword evidence="5 12" id="KW-0812">Transmembrane</keyword>